<dbReference type="GO" id="GO:0008184">
    <property type="term" value="F:glycogen phosphorylase activity"/>
    <property type="evidence" value="ECO:0007669"/>
    <property type="project" value="InterPro"/>
</dbReference>
<evidence type="ECO:0000313" key="6">
    <source>
        <dbReference type="EMBL" id="AMD92653.1"/>
    </source>
</evidence>
<dbReference type="InterPro" id="IPR000811">
    <property type="entry name" value="Glyco_trans_35"/>
</dbReference>
<reference evidence="7" key="1">
    <citation type="submission" date="2016-02" db="EMBL/GenBank/DDBJ databases">
        <authorList>
            <person name="Holder M.E."/>
            <person name="Ajami N.J."/>
            <person name="Petrosino J.F."/>
        </authorList>
    </citation>
    <scope>NUCLEOTIDE SEQUENCE [LARGE SCALE GENOMIC DNA]</scope>
    <source>
        <strain evidence="7">DSM 12838</strain>
    </source>
</reference>
<evidence type="ECO:0000256" key="1">
    <source>
        <dbReference type="ARBA" id="ARBA00001275"/>
    </source>
</evidence>
<dbReference type="InterPro" id="IPR052182">
    <property type="entry name" value="Glycogen/Maltodextrin_Phosph"/>
</dbReference>
<comment type="catalytic activity">
    <reaction evidence="1">
        <text>[(1-&gt;4)-alpha-D-glucosyl](n) + phosphate = [(1-&gt;4)-alpha-D-glucosyl](n-1) + alpha-D-glucose 1-phosphate</text>
        <dbReference type="Rhea" id="RHEA:41732"/>
        <dbReference type="Rhea" id="RHEA-COMP:9584"/>
        <dbReference type="Rhea" id="RHEA-COMP:9586"/>
        <dbReference type="ChEBI" id="CHEBI:15444"/>
        <dbReference type="ChEBI" id="CHEBI:43474"/>
        <dbReference type="ChEBI" id="CHEBI:58601"/>
        <dbReference type="EC" id="2.4.1.1"/>
    </reaction>
</comment>
<dbReference type="Proteomes" id="UP000063964">
    <property type="component" value="Chromosome"/>
</dbReference>
<dbReference type="AlphaFoldDB" id="A0A0X8JQG6"/>
<evidence type="ECO:0000256" key="3">
    <source>
        <dbReference type="ARBA" id="ARBA00022533"/>
    </source>
</evidence>
<feature type="domain" description="DUF3417" evidence="5">
    <location>
        <begin position="13"/>
        <end position="120"/>
    </location>
</feature>
<protein>
    <submittedName>
        <fullName evidence="6">Alpha-glucan phosphorylase</fullName>
    </submittedName>
</protein>
<dbReference type="PANTHER" id="PTHR42655:SF1">
    <property type="entry name" value="GLYCOGEN PHOSPHORYLASE"/>
    <property type="match status" value="1"/>
</dbReference>
<keyword evidence="4" id="KW-0663">Pyridoxal phosphate</keyword>
<dbReference type="EMBL" id="CP014230">
    <property type="protein sequence ID" value="AMD92653.1"/>
    <property type="molecule type" value="Genomic_DNA"/>
</dbReference>
<dbReference type="Gene3D" id="3.40.50.2000">
    <property type="entry name" value="Glycogen Phosphorylase B"/>
    <property type="match status" value="2"/>
</dbReference>
<name>A0A0X8JQG6_9BACT</name>
<dbReference type="Pfam" id="PF11897">
    <property type="entry name" value="DUF3417"/>
    <property type="match status" value="1"/>
</dbReference>
<dbReference type="PIRSF" id="PIRSF000460">
    <property type="entry name" value="Pprylas_GlgP"/>
    <property type="match status" value="1"/>
</dbReference>
<dbReference type="STRING" id="888061.AXF15_05735"/>
<evidence type="ECO:0000259" key="5">
    <source>
        <dbReference type="Pfam" id="PF11897"/>
    </source>
</evidence>
<dbReference type="InterPro" id="IPR024517">
    <property type="entry name" value="Glycogen_phosphorylase_DUF3417"/>
</dbReference>
<proteinExistence type="inferred from homology"/>
<keyword evidence="3" id="KW-0021">Allosteric enzyme</keyword>
<dbReference type="KEGG" id="doa:AXF15_05735"/>
<dbReference type="PANTHER" id="PTHR42655">
    <property type="entry name" value="GLYCOGEN PHOSPHORYLASE"/>
    <property type="match status" value="1"/>
</dbReference>
<gene>
    <name evidence="6" type="ORF">AXF15_05735</name>
</gene>
<dbReference type="RefSeq" id="WP_066604535.1">
    <property type="nucleotide sequence ID" value="NZ_CP014230.1"/>
</dbReference>
<dbReference type="GO" id="GO:0030170">
    <property type="term" value="F:pyridoxal phosphate binding"/>
    <property type="evidence" value="ECO:0007669"/>
    <property type="project" value="InterPro"/>
</dbReference>
<keyword evidence="7" id="KW-1185">Reference proteome</keyword>
<sequence>MQPFHTYTVVPKLPERLQPLKDLAHNLYFSWHHEVEDFFAQMDRELWEKSEHNPVLFLNHLPQGMLEELAEDEFFLDRLSTVAANFRKYMEKRGSAGFDGLGQGPVVAYFSAEYGIAQCLPVYSGGLGILAGDHLKSASDLNIPLVGVGLCYQRGFFRQYLTHDGWQQERYQANDFDEMPLSPVLDANAEPLRVRIVMQGRPLFFRIWRADVGRIPLFLMDTNVAENTPDRREITAQLYGGDLEMRIMQEFLLGIGGVKALEAMGMSPRVIHMNEGHSAFAGLERIRALMHERGLSFEAAMELVAQSSVFTTHTPVPAGNDRFPMELMERYFQEYAADLGLSWKVFLALGRENTRDDSETFCMTVLALRLSRFNNGVSRLHGEVSRKMWARVWPQYPEKDVPITSVTNGIHFPSWVAPEMSMLYDRFLGQSWREDPDCERVGEKFGTIPDIELWRTHERLRERLVDFVRRRMQKQIISRGGRNWELEIAENVLDPEALTIGFARRFASYKRAYLLLKDDDRLKRLMSNPARPIQFIFAGKAHPRDNEGKKIIQELIALCQAKDTQAKMVFLEDYDIQVARHLVQGCDVWLNNPRRPLEACGTSGMKAMANGVLNLSTLDGWWDEAWMPDNSVGWAIGNAEKYDDLEYQDFVESQILYNILENDVIPLFYERGQSSFPRRWAQRMKQALKLLGPVFNGHRMVEEYARRAYLPSSDSYARLSADGYRPARELAEWRMKLLTSWGELGIRNIRSGSNGEMFVGEDLEVSAEILVRDLDIADIQVEIYTGPLDYTGSFSSRSTFIMHPEGQTEDGWHIYRGSARPLSAGKFGFTVRVLPCHPLLRDPHSLGLIFWADEAVQG</sequence>
<accession>A0A0X8JQG6</accession>
<feature type="modified residue" description="N6-(pyridoxal phosphate)lysine" evidence="4">
    <location>
        <position position="606"/>
    </location>
</feature>
<dbReference type="Pfam" id="PF00343">
    <property type="entry name" value="Phosphorylase"/>
    <property type="match status" value="2"/>
</dbReference>
<dbReference type="OrthoDB" id="7229284at2"/>
<dbReference type="InterPro" id="IPR011834">
    <property type="entry name" value="Agluc_phsphrylas"/>
</dbReference>
<dbReference type="GO" id="GO:0005975">
    <property type="term" value="P:carbohydrate metabolic process"/>
    <property type="evidence" value="ECO:0007669"/>
    <property type="project" value="InterPro"/>
</dbReference>
<dbReference type="SUPFAM" id="SSF53756">
    <property type="entry name" value="UDP-Glycosyltransferase/glycogen phosphorylase"/>
    <property type="match status" value="1"/>
</dbReference>
<comment type="similarity">
    <text evidence="2">Belongs to the glycogen phosphorylase family.</text>
</comment>
<organism evidence="6 7">
    <name type="scientific">Desulfomicrobium orale DSM 12838</name>
    <dbReference type="NCBI Taxonomy" id="888061"/>
    <lineage>
        <taxon>Bacteria</taxon>
        <taxon>Pseudomonadati</taxon>
        <taxon>Thermodesulfobacteriota</taxon>
        <taxon>Desulfovibrionia</taxon>
        <taxon>Desulfovibrionales</taxon>
        <taxon>Desulfomicrobiaceae</taxon>
        <taxon>Desulfomicrobium</taxon>
    </lineage>
</organism>
<dbReference type="NCBIfam" id="TIGR02094">
    <property type="entry name" value="more_P_ylases"/>
    <property type="match status" value="1"/>
</dbReference>
<evidence type="ECO:0000256" key="4">
    <source>
        <dbReference type="PIRSR" id="PIRSR000460-1"/>
    </source>
</evidence>
<evidence type="ECO:0000256" key="2">
    <source>
        <dbReference type="ARBA" id="ARBA00006047"/>
    </source>
</evidence>
<evidence type="ECO:0000313" key="7">
    <source>
        <dbReference type="Proteomes" id="UP000063964"/>
    </source>
</evidence>